<keyword evidence="1" id="KW-0812">Transmembrane</keyword>
<dbReference type="InterPro" id="IPR027417">
    <property type="entry name" value="P-loop_NTPase"/>
</dbReference>
<keyword evidence="1" id="KW-1133">Transmembrane helix</keyword>
<name>A0A977PWM0_9CYAN</name>
<gene>
    <name evidence="3" type="ORF">KA717_39390</name>
</gene>
<dbReference type="Proteomes" id="UP001065613">
    <property type="component" value="Chromosome"/>
</dbReference>
<dbReference type="Pfam" id="PF01926">
    <property type="entry name" value="MMR_HSR1"/>
    <property type="match status" value="1"/>
</dbReference>
<sequence>MNTKLLQTPLLTRLQWFILSLPIAVLVLFILFAASWQIHQWGLSWLWAIFTIILVGWRWLLVKWTRSLPDSLAEAVTELEQTTLVPLTDNQKEDQRLLVLENNLQTILKNSQQDKPFWEDWPTFGQRCQEVVIAVAHCYHPEVKYPLLNIYIPQAYGLIRGTVDALDLWLQKLAPVLNQVTLAQAYQSYEIYQKVEPSLRKAWQLWNWAQWLLNPAVALARQLSQNSSDQATQQLVGNLSQLLREAALKNLSRQAIALYSGNQLPAAIFQSSPFQSSTPTIAKASTQTLRELLLEAESPETLEIKPVNLLLVGRTGAGKSSLINTLFQSQFIQTDLLPNTEDLQKYQWQIATGESLTIWDSPGYEQTQRSDLRQRLLDYAQTADLLLLLNPALDPALQMDADFLNDIYQQIPDLPVFVLVSQVDKLRPFREWQPPYDWQWGMKTKEQSIREAVQYRVEQLGNVCERVLPIVTRDPDLGRQEWGIDDLSLALLAAIAPAKQIRLARFLDNLEARTIAAAQIIDHYSFQMTTTQGLTALLKSPVLQFISSLTTGSPTLAYLLAEKIPIEQLPLVIGKLQMAYDLFNLLNDQTTTSLSFNLLSLWPLLLDNVATPDRNAYAFGHALVEYWTRSLNPSQLENQYKSYLPQS</sequence>
<dbReference type="GO" id="GO:0030488">
    <property type="term" value="P:tRNA methylation"/>
    <property type="evidence" value="ECO:0007669"/>
    <property type="project" value="TreeGrafter"/>
</dbReference>
<feature type="transmembrane region" description="Helical" evidence="1">
    <location>
        <begin position="16"/>
        <end position="38"/>
    </location>
</feature>
<evidence type="ECO:0000256" key="1">
    <source>
        <dbReference type="SAM" id="Phobius"/>
    </source>
</evidence>
<dbReference type="PANTHER" id="PTHR42714">
    <property type="entry name" value="TRNA MODIFICATION GTPASE GTPBP3"/>
    <property type="match status" value="1"/>
</dbReference>
<feature type="domain" description="G" evidence="2">
    <location>
        <begin position="310"/>
        <end position="401"/>
    </location>
</feature>
<dbReference type="GO" id="GO:0002098">
    <property type="term" value="P:tRNA wobble uridine modification"/>
    <property type="evidence" value="ECO:0007669"/>
    <property type="project" value="TreeGrafter"/>
</dbReference>
<dbReference type="GO" id="GO:0005525">
    <property type="term" value="F:GTP binding"/>
    <property type="evidence" value="ECO:0007669"/>
    <property type="project" value="InterPro"/>
</dbReference>
<dbReference type="InterPro" id="IPR006073">
    <property type="entry name" value="GTP-bd"/>
</dbReference>
<protein>
    <submittedName>
        <fullName evidence="3">50S ribosome-binding GTPase</fullName>
    </submittedName>
</protein>
<dbReference type="KEGG" id="wna:KA717_39390"/>
<reference evidence="3" key="1">
    <citation type="submission" date="2021-04" db="EMBL/GenBank/DDBJ databases">
        <title>Genome sequence of Woronichinia naegeliana from Washington state freshwater lake bloom.</title>
        <authorList>
            <person name="Dreher T.W."/>
        </authorList>
    </citation>
    <scope>NUCLEOTIDE SEQUENCE</scope>
    <source>
        <strain evidence="3">WA131</strain>
    </source>
</reference>
<organism evidence="3">
    <name type="scientific">Woronichinia naegeliana WA131</name>
    <dbReference type="NCBI Taxonomy" id="2824559"/>
    <lineage>
        <taxon>Bacteria</taxon>
        <taxon>Bacillati</taxon>
        <taxon>Cyanobacteriota</taxon>
        <taxon>Cyanophyceae</taxon>
        <taxon>Synechococcales</taxon>
        <taxon>Coelosphaeriaceae</taxon>
        <taxon>Woronichinia</taxon>
    </lineage>
</organism>
<dbReference type="SUPFAM" id="SSF52540">
    <property type="entry name" value="P-loop containing nucleoside triphosphate hydrolases"/>
    <property type="match status" value="1"/>
</dbReference>
<dbReference type="AlphaFoldDB" id="A0A977PWM0"/>
<feature type="transmembrane region" description="Helical" evidence="1">
    <location>
        <begin position="44"/>
        <end position="61"/>
    </location>
</feature>
<evidence type="ECO:0000259" key="2">
    <source>
        <dbReference type="Pfam" id="PF01926"/>
    </source>
</evidence>
<dbReference type="Gene3D" id="3.40.50.300">
    <property type="entry name" value="P-loop containing nucleotide triphosphate hydrolases"/>
    <property type="match status" value="1"/>
</dbReference>
<dbReference type="GO" id="GO:0005829">
    <property type="term" value="C:cytosol"/>
    <property type="evidence" value="ECO:0007669"/>
    <property type="project" value="TreeGrafter"/>
</dbReference>
<dbReference type="PANTHER" id="PTHR42714:SF2">
    <property type="entry name" value="TRNA MODIFICATION GTPASE GTPBP3, MITOCHONDRIAL"/>
    <property type="match status" value="1"/>
</dbReference>
<dbReference type="EMBL" id="CP073041">
    <property type="protein sequence ID" value="UXE61348.1"/>
    <property type="molecule type" value="Genomic_DNA"/>
</dbReference>
<evidence type="ECO:0000313" key="3">
    <source>
        <dbReference type="EMBL" id="UXE61348.1"/>
    </source>
</evidence>
<accession>A0A977PWM0</accession>
<keyword evidence="1" id="KW-0472">Membrane</keyword>
<proteinExistence type="predicted"/>